<comment type="caution">
    <text evidence="2">The sequence shown here is derived from an EMBL/GenBank/DDBJ whole genome shotgun (WGS) entry which is preliminary data.</text>
</comment>
<gene>
    <name evidence="2" type="ORF">SDC9_43935</name>
</gene>
<sequence length="87" mass="10097">MLKKKMQKLLAVLILTEFMGSASLPIVAEAAYQHPLNQQEKRILNPKPAHNLQQHAGKRNSYHDNLRERDDHEDHDNYDRKQAGEGR</sequence>
<accession>A0A644W2S6</accession>
<dbReference type="EMBL" id="VSSQ01000572">
    <property type="protein sequence ID" value="MPL97740.1"/>
    <property type="molecule type" value="Genomic_DNA"/>
</dbReference>
<name>A0A644W2S6_9ZZZZ</name>
<protein>
    <submittedName>
        <fullName evidence="2">Uncharacterized protein</fullName>
    </submittedName>
</protein>
<feature type="region of interest" description="Disordered" evidence="1">
    <location>
        <begin position="45"/>
        <end position="87"/>
    </location>
</feature>
<dbReference type="AlphaFoldDB" id="A0A644W2S6"/>
<reference evidence="2" key="1">
    <citation type="submission" date="2019-08" db="EMBL/GenBank/DDBJ databases">
        <authorList>
            <person name="Kucharzyk K."/>
            <person name="Murdoch R.W."/>
            <person name="Higgins S."/>
            <person name="Loffler F."/>
        </authorList>
    </citation>
    <scope>NUCLEOTIDE SEQUENCE</scope>
</reference>
<feature type="compositionally biased region" description="Basic and acidic residues" evidence="1">
    <location>
        <begin position="61"/>
        <end position="87"/>
    </location>
</feature>
<proteinExistence type="predicted"/>
<evidence type="ECO:0000313" key="2">
    <source>
        <dbReference type="EMBL" id="MPL97740.1"/>
    </source>
</evidence>
<evidence type="ECO:0000256" key="1">
    <source>
        <dbReference type="SAM" id="MobiDB-lite"/>
    </source>
</evidence>
<organism evidence="2">
    <name type="scientific">bioreactor metagenome</name>
    <dbReference type="NCBI Taxonomy" id="1076179"/>
    <lineage>
        <taxon>unclassified sequences</taxon>
        <taxon>metagenomes</taxon>
        <taxon>ecological metagenomes</taxon>
    </lineage>
</organism>